<name>A0A101HCM6_9BACT</name>
<gene>
    <name evidence="1" type="ORF">XD92_1662</name>
</gene>
<dbReference type="Proteomes" id="UP000053860">
    <property type="component" value="Unassembled WGS sequence"/>
</dbReference>
<dbReference type="AlphaFoldDB" id="A0A101HCM6"/>
<feature type="non-terminal residue" evidence="1">
    <location>
        <position position="1"/>
    </location>
</feature>
<dbReference type="EMBL" id="LGGN01000431">
    <property type="protein sequence ID" value="KUK74391.1"/>
    <property type="molecule type" value="Genomic_DNA"/>
</dbReference>
<organism evidence="1 2">
    <name type="scientific">Proteiniphilum acetatigenes</name>
    <dbReference type="NCBI Taxonomy" id="294710"/>
    <lineage>
        <taxon>Bacteria</taxon>
        <taxon>Pseudomonadati</taxon>
        <taxon>Bacteroidota</taxon>
        <taxon>Bacteroidia</taxon>
        <taxon>Bacteroidales</taxon>
        <taxon>Dysgonomonadaceae</taxon>
        <taxon>Proteiniphilum</taxon>
    </lineage>
</organism>
<reference evidence="2" key="1">
    <citation type="journal article" date="2015" name="MBio">
        <title>Genome-Resolved Metagenomic Analysis Reveals Roles for Candidate Phyla and Other Microbial Community Members in Biogeochemical Transformations in Oil Reservoirs.</title>
        <authorList>
            <person name="Hu P."/>
            <person name="Tom L."/>
            <person name="Singh A."/>
            <person name="Thomas B.C."/>
            <person name="Baker B.J."/>
            <person name="Piceno Y.M."/>
            <person name="Andersen G.L."/>
            <person name="Banfield J.F."/>
        </authorList>
    </citation>
    <scope>NUCLEOTIDE SEQUENCE [LARGE SCALE GENOMIC DNA]</scope>
</reference>
<comment type="caution">
    <text evidence="1">The sequence shown here is derived from an EMBL/GenBank/DDBJ whole genome shotgun (WGS) entry which is preliminary data.</text>
</comment>
<evidence type="ECO:0000313" key="1">
    <source>
        <dbReference type="EMBL" id="KUK74391.1"/>
    </source>
</evidence>
<evidence type="ECO:0000313" key="2">
    <source>
        <dbReference type="Proteomes" id="UP000053860"/>
    </source>
</evidence>
<proteinExistence type="predicted"/>
<sequence>HTNNKWVTIASDFAYYKTASGGSPLFETGNKFIFAYIHGAGTVAPTDLSITNLRIAKKVNIVRKQI</sequence>
<accession>A0A101HCM6</accession>
<protein>
    <submittedName>
        <fullName evidence="1">Uncharacterized protein</fullName>
    </submittedName>
</protein>